<comment type="caution">
    <text evidence="5">The sequence shown here is derived from an EMBL/GenBank/DDBJ whole genome shotgun (WGS) entry which is preliminary data.</text>
</comment>
<dbReference type="RefSeq" id="WP_096653538.1">
    <property type="nucleotide sequence ID" value="NZ_NWUX01000018.1"/>
</dbReference>
<evidence type="ECO:0000313" key="6">
    <source>
        <dbReference type="Proteomes" id="UP000218677"/>
    </source>
</evidence>
<sequence>MKRQRPPRSSTTRSAARSPSSRHADARPAGKLRIIGGEFRRRQLPVLDHPGLRPTPDRVRETLFNWLGQQLYGKQVLDLFAGTGALGIEALSRGASQVIFVERDNRVATLIRDNLVTLNANQGVVVTADALTFLNSSSQLADIVFLDPPFHQGLAAPCCATLEAGGWLASEAIIYLETEQALIPEVPANWKLHRETRAGESTARLYYRQPA</sequence>
<evidence type="ECO:0000256" key="4">
    <source>
        <dbReference type="SAM" id="MobiDB-lite"/>
    </source>
</evidence>
<dbReference type="CDD" id="cd02440">
    <property type="entry name" value="AdoMet_MTases"/>
    <property type="match status" value="1"/>
</dbReference>
<dbReference type="OrthoDB" id="9803017at2"/>
<keyword evidence="1 3" id="KW-0489">Methyltransferase</keyword>
<keyword evidence="2 3" id="KW-0808">Transferase</keyword>
<dbReference type="NCBIfam" id="TIGR00095">
    <property type="entry name" value="16S rRNA (guanine(966)-N(2))-methyltransferase RsmD"/>
    <property type="match status" value="1"/>
</dbReference>
<evidence type="ECO:0000313" key="5">
    <source>
        <dbReference type="EMBL" id="PCF94562.1"/>
    </source>
</evidence>
<dbReference type="Proteomes" id="UP000218677">
    <property type="component" value="Unassembled WGS sequence"/>
</dbReference>
<comment type="similarity">
    <text evidence="3">Belongs to the methyltransferase superfamily. RsmD family.</text>
</comment>
<dbReference type="Gene3D" id="3.40.50.150">
    <property type="entry name" value="Vaccinia Virus protein VP39"/>
    <property type="match status" value="1"/>
</dbReference>
<dbReference type="SUPFAM" id="SSF53335">
    <property type="entry name" value="S-adenosyl-L-methionine-dependent methyltransferases"/>
    <property type="match status" value="1"/>
</dbReference>
<dbReference type="PANTHER" id="PTHR43542:SF1">
    <property type="entry name" value="METHYLTRANSFERASE"/>
    <property type="match status" value="1"/>
</dbReference>
<dbReference type="PIRSF" id="PIRSF004553">
    <property type="entry name" value="CHP00095"/>
    <property type="match status" value="1"/>
</dbReference>
<name>A0A2A4HI15_9GAMM</name>
<dbReference type="EMBL" id="NWUX01000018">
    <property type="protein sequence ID" value="PCF94562.1"/>
    <property type="molecule type" value="Genomic_DNA"/>
</dbReference>
<dbReference type="PANTHER" id="PTHR43542">
    <property type="entry name" value="METHYLTRANSFERASE"/>
    <property type="match status" value="1"/>
</dbReference>
<feature type="compositionally biased region" description="Low complexity" evidence="4">
    <location>
        <begin position="7"/>
        <end position="21"/>
    </location>
</feature>
<proteinExistence type="inferred from homology"/>
<dbReference type="InterPro" id="IPR029063">
    <property type="entry name" value="SAM-dependent_MTases_sf"/>
</dbReference>
<dbReference type="Pfam" id="PF03602">
    <property type="entry name" value="Cons_hypoth95"/>
    <property type="match status" value="1"/>
</dbReference>
<protein>
    <recommendedName>
        <fullName evidence="3">Ribosomal RNA small subunit methyltransferase D</fullName>
        <ecNumber evidence="3">2.1.1.171</ecNumber>
    </recommendedName>
</protein>
<organism evidence="5 6">
    <name type="scientific">Vreelandella nigrificans</name>
    <dbReference type="NCBI Taxonomy" id="2042704"/>
    <lineage>
        <taxon>Bacteria</taxon>
        <taxon>Pseudomonadati</taxon>
        <taxon>Pseudomonadota</taxon>
        <taxon>Gammaproteobacteria</taxon>
        <taxon>Oceanospirillales</taxon>
        <taxon>Halomonadaceae</taxon>
        <taxon>Vreelandella</taxon>
    </lineage>
</organism>
<comment type="function">
    <text evidence="3">Specifically methylates the guanine in position 966 of 16S rRNA in the assembled 30S particle.</text>
</comment>
<evidence type="ECO:0000256" key="2">
    <source>
        <dbReference type="ARBA" id="ARBA00022679"/>
    </source>
</evidence>
<evidence type="ECO:0000256" key="1">
    <source>
        <dbReference type="ARBA" id="ARBA00022603"/>
    </source>
</evidence>
<keyword evidence="3" id="KW-0698">rRNA processing</keyword>
<evidence type="ECO:0000256" key="3">
    <source>
        <dbReference type="PIRNR" id="PIRNR004553"/>
    </source>
</evidence>
<keyword evidence="3" id="KW-0949">S-adenosyl-L-methionine</keyword>
<keyword evidence="6" id="KW-1185">Reference proteome</keyword>
<dbReference type="EC" id="2.1.1.171" evidence="3"/>
<accession>A0A2A4HI15</accession>
<reference evidence="6" key="1">
    <citation type="submission" date="2017-09" db="EMBL/GenBank/DDBJ databases">
        <authorList>
            <person name="Cho G.-S."/>
            <person name="Oguntoyinbo F.A."/>
            <person name="Cnockaert M."/>
            <person name="Kabisch J."/>
            <person name="Neve H."/>
            <person name="Bockelmann W."/>
            <person name="Wenning M."/>
            <person name="Franz C.M."/>
            <person name="Vandamme P."/>
        </authorList>
    </citation>
    <scope>NUCLEOTIDE SEQUENCE [LARGE SCALE GENOMIC DNA]</scope>
    <source>
        <strain evidence="6">MBT G8648</strain>
    </source>
</reference>
<dbReference type="AlphaFoldDB" id="A0A2A4HI15"/>
<comment type="catalytic activity">
    <reaction evidence="3">
        <text>guanosine(966) in 16S rRNA + S-adenosyl-L-methionine = N(2)-methylguanosine(966) in 16S rRNA + S-adenosyl-L-homocysteine + H(+)</text>
        <dbReference type="Rhea" id="RHEA:23548"/>
        <dbReference type="Rhea" id="RHEA-COMP:10211"/>
        <dbReference type="Rhea" id="RHEA-COMP:10212"/>
        <dbReference type="ChEBI" id="CHEBI:15378"/>
        <dbReference type="ChEBI" id="CHEBI:57856"/>
        <dbReference type="ChEBI" id="CHEBI:59789"/>
        <dbReference type="ChEBI" id="CHEBI:74269"/>
        <dbReference type="ChEBI" id="CHEBI:74481"/>
        <dbReference type="EC" id="2.1.1.171"/>
    </reaction>
</comment>
<dbReference type="GO" id="GO:0052913">
    <property type="term" value="F:16S rRNA (guanine(966)-N(2))-methyltransferase activity"/>
    <property type="evidence" value="ECO:0007669"/>
    <property type="project" value="UniProtKB-EC"/>
</dbReference>
<gene>
    <name evidence="5" type="primary">rsmD</name>
    <name evidence="5" type="ORF">CPA45_16530</name>
</gene>
<dbReference type="InterPro" id="IPR004398">
    <property type="entry name" value="RNA_MeTrfase_RsmD"/>
</dbReference>
<feature type="region of interest" description="Disordered" evidence="4">
    <location>
        <begin position="1"/>
        <end position="29"/>
    </location>
</feature>